<sequence length="376" mass="39970">MATKVAGRRLIQALTAAAATVFISAGIVTAVKLIGPVSPGLTGSESVSVAPTGVKTELRESSMASPPDIGRVFSEVRSPVDETDPGIRTVIATGDILPARTVNTQTLKYGDFTWAYREIAGFTASADITLVNLETPLVSGCPATDSGMIFCGVPDHIYGLKFAGIDVVNIANNHIGNFGADGISQTKQLLAASDFSVSGVTGEPVVLDIDGVRFGFAGFNDIGEVPDGINPASPETVTAVISRTRGKSDVVIASFHWGQEYTRMPSQRQISLARQAVDAGATLVIGNHPHWIQPVEKYAGGFIAYSHGNTVFDQMWSEETRLGVLGKYTFHGSRLIDVEYFPVRIESFGQPQFLKGSQKNHVLEMMASASAVLLKP</sequence>
<reference evidence="3 4" key="1">
    <citation type="journal article" date="2016" name="Nat. Commun.">
        <title>Thousands of microbial genomes shed light on interconnected biogeochemical processes in an aquifer system.</title>
        <authorList>
            <person name="Anantharaman K."/>
            <person name="Brown C.T."/>
            <person name="Hug L.A."/>
            <person name="Sharon I."/>
            <person name="Castelle C.J."/>
            <person name="Probst A.J."/>
            <person name="Thomas B.C."/>
            <person name="Singh A."/>
            <person name="Wilkins M.J."/>
            <person name="Karaoz U."/>
            <person name="Brodie E.L."/>
            <person name="Williams K.H."/>
            <person name="Hubbard S.S."/>
            <person name="Banfield J.F."/>
        </authorList>
    </citation>
    <scope>NUCLEOTIDE SEQUENCE [LARGE SCALE GENOMIC DNA]</scope>
</reference>
<name>A0A1F5YYE8_9BACT</name>
<evidence type="ECO:0000313" key="4">
    <source>
        <dbReference type="Proteomes" id="UP000178448"/>
    </source>
</evidence>
<dbReference type="PANTHER" id="PTHR33393:SF13">
    <property type="entry name" value="PGA BIOSYNTHESIS PROTEIN CAPA"/>
    <property type="match status" value="1"/>
</dbReference>
<dbReference type="Gene3D" id="3.60.21.10">
    <property type="match status" value="1"/>
</dbReference>
<dbReference type="InterPro" id="IPR052169">
    <property type="entry name" value="CW_Biosynth-Accessory"/>
</dbReference>
<dbReference type="Proteomes" id="UP000178448">
    <property type="component" value="Unassembled WGS sequence"/>
</dbReference>
<dbReference type="STRING" id="1798374.A2Z33_06880"/>
<dbReference type="InterPro" id="IPR029052">
    <property type="entry name" value="Metallo-depent_PP-like"/>
</dbReference>
<evidence type="ECO:0000256" key="1">
    <source>
        <dbReference type="ARBA" id="ARBA00005662"/>
    </source>
</evidence>
<gene>
    <name evidence="3" type="ORF">A2Z33_06880</name>
</gene>
<evidence type="ECO:0000313" key="3">
    <source>
        <dbReference type="EMBL" id="OGG04987.1"/>
    </source>
</evidence>
<dbReference type="SUPFAM" id="SSF56300">
    <property type="entry name" value="Metallo-dependent phosphatases"/>
    <property type="match status" value="1"/>
</dbReference>
<dbReference type="SMART" id="SM00854">
    <property type="entry name" value="PGA_cap"/>
    <property type="match status" value="1"/>
</dbReference>
<comment type="similarity">
    <text evidence="1">Belongs to the CapA family.</text>
</comment>
<feature type="domain" description="Capsule synthesis protein CapA" evidence="2">
    <location>
        <begin position="89"/>
        <end position="314"/>
    </location>
</feature>
<dbReference type="Pfam" id="PF09587">
    <property type="entry name" value="PGA_cap"/>
    <property type="match status" value="1"/>
</dbReference>
<accession>A0A1F5YYE8</accession>
<organism evidence="3 4">
    <name type="scientific">Candidatus Gottesmanbacteria bacterium RBG_16_52_11</name>
    <dbReference type="NCBI Taxonomy" id="1798374"/>
    <lineage>
        <taxon>Bacteria</taxon>
        <taxon>Candidatus Gottesmaniibacteriota</taxon>
    </lineage>
</organism>
<comment type="caution">
    <text evidence="3">The sequence shown here is derived from an EMBL/GenBank/DDBJ whole genome shotgun (WGS) entry which is preliminary data.</text>
</comment>
<evidence type="ECO:0000259" key="2">
    <source>
        <dbReference type="SMART" id="SM00854"/>
    </source>
</evidence>
<dbReference type="EMBL" id="MFJD01000001">
    <property type="protein sequence ID" value="OGG04987.1"/>
    <property type="molecule type" value="Genomic_DNA"/>
</dbReference>
<dbReference type="InterPro" id="IPR019079">
    <property type="entry name" value="Capsule_synth_CapA"/>
</dbReference>
<dbReference type="CDD" id="cd07381">
    <property type="entry name" value="MPP_CapA"/>
    <property type="match status" value="1"/>
</dbReference>
<dbReference type="AlphaFoldDB" id="A0A1F5YYE8"/>
<proteinExistence type="inferred from homology"/>
<dbReference type="PANTHER" id="PTHR33393">
    <property type="entry name" value="POLYGLUTAMINE SYNTHESIS ACCESSORY PROTEIN RV0574C-RELATED"/>
    <property type="match status" value="1"/>
</dbReference>
<protein>
    <recommendedName>
        <fullName evidence="2">Capsule synthesis protein CapA domain-containing protein</fullName>
    </recommendedName>
</protein>